<keyword evidence="2" id="KW-1185">Reference proteome</keyword>
<protein>
    <submittedName>
        <fullName evidence="1">Uncharacterized protein</fullName>
    </submittedName>
</protein>
<dbReference type="EMBL" id="QRBI01000105">
    <property type="protein sequence ID" value="RMC13714.1"/>
    <property type="molecule type" value="Genomic_DNA"/>
</dbReference>
<reference evidence="1 2" key="1">
    <citation type="submission" date="2018-07" db="EMBL/GenBank/DDBJ databases">
        <title>A high quality draft genome assembly of the barn swallow (H. rustica rustica).</title>
        <authorList>
            <person name="Formenti G."/>
            <person name="Chiara M."/>
            <person name="Poveda L."/>
            <person name="Francoijs K.-J."/>
            <person name="Bonisoli-Alquati A."/>
            <person name="Canova L."/>
            <person name="Gianfranceschi L."/>
            <person name="Horner D.S."/>
            <person name="Saino N."/>
        </authorList>
    </citation>
    <scope>NUCLEOTIDE SEQUENCE [LARGE SCALE GENOMIC DNA]</scope>
    <source>
        <strain evidence="1">Chelidonia</strain>
        <tissue evidence="1">Blood</tissue>
    </source>
</reference>
<evidence type="ECO:0000313" key="2">
    <source>
        <dbReference type="Proteomes" id="UP000269221"/>
    </source>
</evidence>
<comment type="caution">
    <text evidence="1">The sequence shown here is derived from an EMBL/GenBank/DDBJ whole genome shotgun (WGS) entry which is preliminary data.</text>
</comment>
<organism evidence="1 2">
    <name type="scientific">Hirundo rustica rustica</name>
    <dbReference type="NCBI Taxonomy" id="333673"/>
    <lineage>
        <taxon>Eukaryota</taxon>
        <taxon>Metazoa</taxon>
        <taxon>Chordata</taxon>
        <taxon>Craniata</taxon>
        <taxon>Vertebrata</taxon>
        <taxon>Euteleostomi</taxon>
        <taxon>Archelosauria</taxon>
        <taxon>Archosauria</taxon>
        <taxon>Dinosauria</taxon>
        <taxon>Saurischia</taxon>
        <taxon>Theropoda</taxon>
        <taxon>Coelurosauria</taxon>
        <taxon>Aves</taxon>
        <taxon>Neognathae</taxon>
        <taxon>Neoaves</taxon>
        <taxon>Telluraves</taxon>
        <taxon>Australaves</taxon>
        <taxon>Passeriformes</taxon>
        <taxon>Sylvioidea</taxon>
        <taxon>Hirundinidae</taxon>
        <taxon>Hirundo</taxon>
    </lineage>
</organism>
<dbReference type="AlphaFoldDB" id="A0A3M0KQX8"/>
<gene>
    <name evidence="1" type="ORF">DUI87_08793</name>
</gene>
<accession>A0A3M0KQX8</accession>
<dbReference type="Proteomes" id="UP000269221">
    <property type="component" value="Unassembled WGS sequence"/>
</dbReference>
<name>A0A3M0KQX8_HIRRU</name>
<evidence type="ECO:0000313" key="1">
    <source>
        <dbReference type="EMBL" id="RMC13714.1"/>
    </source>
</evidence>
<dbReference type="STRING" id="333673.A0A3M0KQX8"/>
<proteinExistence type="predicted"/>
<sequence>MLCPVCNHCDISSSQESVGPCITLENGEQTCLLAENRPSQSHSVPSKITEQVFLKAFSRHIEMTGAGIRESQEACTRLKLRLTNPVALYNGETVLVDKGRAPDGICLAFCTASDMVPHNILADLEIHGLDGWTSQWMRN</sequence>